<dbReference type="InterPro" id="IPR050375">
    <property type="entry name" value="MFS_TsgA-like"/>
</dbReference>
<evidence type="ECO:0000313" key="4">
    <source>
        <dbReference type="EMBL" id="RSH94329.1"/>
    </source>
</evidence>
<dbReference type="GO" id="GO:0005886">
    <property type="term" value="C:plasma membrane"/>
    <property type="evidence" value="ECO:0007669"/>
    <property type="project" value="UniProtKB-SubCell"/>
</dbReference>
<name>A0A427YTC4_9TREE</name>
<dbReference type="Pfam" id="PF07690">
    <property type="entry name" value="MFS_1"/>
    <property type="match status" value="1"/>
</dbReference>
<feature type="transmembrane region" description="Helical" evidence="3">
    <location>
        <begin position="84"/>
        <end position="103"/>
    </location>
</feature>
<feature type="transmembrane region" description="Helical" evidence="3">
    <location>
        <begin position="339"/>
        <end position="359"/>
    </location>
</feature>
<dbReference type="GO" id="GO:0022857">
    <property type="term" value="F:transmembrane transporter activity"/>
    <property type="evidence" value="ECO:0007669"/>
    <property type="project" value="InterPro"/>
</dbReference>
<dbReference type="SUPFAM" id="SSF103473">
    <property type="entry name" value="MFS general substrate transporter"/>
    <property type="match status" value="1"/>
</dbReference>
<accession>A0A427YTC4</accession>
<evidence type="ECO:0000256" key="1">
    <source>
        <dbReference type="ARBA" id="ARBA00004429"/>
    </source>
</evidence>
<sequence>MLFFLWGFAFGIVNSLNAQIRNLLHYSAAQSIALQDAYWAAYLFGPVCIGYWMLKYQGFKATFMTGLAVASVGLMSFWPSSVLASYPGFLISNFIIALGLSTLENAANPFIALSGPSELSEARLLFSQGMQAVGTVVAPLLAEKALFSGIDQQDLFRVQWCYLAVALFVVILAIVFYYVPLSEAPDDALDATAARRLLNAGLEGREKALGMSTRHLVLWTAVLAQMSYAGAQESTDYFWPQLANGTKPGVDPFWTLIIGRALFTFGRFLASGLTYWGVTPRVVLGVSAFGAFTTSVLAMVLPQGTVALSMLMLVQFFEAPLFPTIFAVGIRNQGRHTKFAATAITATIPAAGWWPTVAYAVDLSHGTNYRFALRITIVLFGIILLWPVLLSSTRVLRRWVDPKWSKRAPRQELESGVPSMVDNTPPLSML</sequence>
<dbReference type="OrthoDB" id="2562510at2759"/>
<keyword evidence="3" id="KW-0472">Membrane</keyword>
<protein>
    <recommendedName>
        <fullName evidence="6">Major facilitator superfamily (MFS) profile domain-containing protein</fullName>
    </recommendedName>
</protein>
<dbReference type="AlphaFoldDB" id="A0A427YTC4"/>
<feature type="transmembrane region" description="Helical" evidence="3">
    <location>
        <begin position="253"/>
        <end position="270"/>
    </location>
</feature>
<feature type="transmembrane region" description="Helical" evidence="3">
    <location>
        <begin position="282"/>
        <end position="301"/>
    </location>
</feature>
<dbReference type="Proteomes" id="UP000279259">
    <property type="component" value="Unassembled WGS sequence"/>
</dbReference>
<feature type="transmembrane region" description="Helical" evidence="3">
    <location>
        <begin position="371"/>
        <end position="390"/>
    </location>
</feature>
<keyword evidence="3" id="KW-0812">Transmembrane</keyword>
<dbReference type="InterPro" id="IPR036259">
    <property type="entry name" value="MFS_trans_sf"/>
</dbReference>
<dbReference type="STRING" id="1890683.A0A427YTC4"/>
<dbReference type="Gene3D" id="1.20.1250.20">
    <property type="entry name" value="MFS general substrate transporter like domains"/>
    <property type="match status" value="2"/>
</dbReference>
<comment type="caution">
    <text evidence="4">The sequence shown here is derived from an EMBL/GenBank/DDBJ whole genome shotgun (WGS) entry which is preliminary data.</text>
</comment>
<dbReference type="InterPro" id="IPR011701">
    <property type="entry name" value="MFS"/>
</dbReference>
<feature type="transmembrane region" description="Helical" evidence="3">
    <location>
        <begin position="307"/>
        <end position="327"/>
    </location>
</feature>
<evidence type="ECO:0000256" key="2">
    <source>
        <dbReference type="ARBA" id="ARBA00022475"/>
    </source>
</evidence>
<feature type="transmembrane region" description="Helical" evidence="3">
    <location>
        <begin position="160"/>
        <end position="179"/>
    </location>
</feature>
<evidence type="ECO:0008006" key="6">
    <source>
        <dbReference type="Google" id="ProtNLM"/>
    </source>
</evidence>
<proteinExistence type="predicted"/>
<keyword evidence="3" id="KW-1133">Transmembrane helix</keyword>
<keyword evidence="5" id="KW-1185">Reference proteome</keyword>
<evidence type="ECO:0000256" key="3">
    <source>
        <dbReference type="SAM" id="Phobius"/>
    </source>
</evidence>
<comment type="subcellular location">
    <subcellularLocation>
        <location evidence="1">Cell inner membrane</location>
        <topology evidence="1">Multi-pass membrane protein</topology>
    </subcellularLocation>
</comment>
<feature type="transmembrane region" description="Helical" evidence="3">
    <location>
        <begin position="37"/>
        <end position="54"/>
    </location>
</feature>
<organism evidence="4 5">
    <name type="scientific">Saitozyma podzolica</name>
    <dbReference type="NCBI Taxonomy" id="1890683"/>
    <lineage>
        <taxon>Eukaryota</taxon>
        <taxon>Fungi</taxon>
        <taxon>Dikarya</taxon>
        <taxon>Basidiomycota</taxon>
        <taxon>Agaricomycotina</taxon>
        <taxon>Tremellomycetes</taxon>
        <taxon>Tremellales</taxon>
        <taxon>Trimorphomycetaceae</taxon>
        <taxon>Saitozyma</taxon>
    </lineage>
</organism>
<dbReference type="EMBL" id="RSCD01000002">
    <property type="protein sequence ID" value="RSH94329.1"/>
    <property type="molecule type" value="Genomic_DNA"/>
</dbReference>
<reference evidence="4 5" key="1">
    <citation type="submission" date="2018-11" db="EMBL/GenBank/DDBJ databases">
        <title>Genome sequence of Saitozyma podzolica DSM 27192.</title>
        <authorList>
            <person name="Aliyu H."/>
            <person name="Gorte O."/>
            <person name="Ochsenreither K."/>
        </authorList>
    </citation>
    <scope>NUCLEOTIDE SEQUENCE [LARGE SCALE GENOMIC DNA]</scope>
    <source>
        <strain evidence="4 5">DSM 27192</strain>
    </source>
</reference>
<evidence type="ECO:0000313" key="5">
    <source>
        <dbReference type="Proteomes" id="UP000279259"/>
    </source>
</evidence>
<keyword evidence="2" id="KW-1003">Cell membrane</keyword>
<dbReference type="PANTHER" id="PTHR43702">
    <property type="entry name" value="L-FUCOSE-PROTON SYMPORTER"/>
    <property type="match status" value="1"/>
</dbReference>
<feature type="transmembrane region" description="Helical" evidence="3">
    <location>
        <begin position="61"/>
        <end position="78"/>
    </location>
</feature>
<dbReference type="PANTHER" id="PTHR43702:SF13">
    <property type="entry name" value="MONOSACCHARIDE TRANSPORTER, PUTATIVE (AFU_ORTHOLOGUE AFUA_4G06630)-RELATED"/>
    <property type="match status" value="1"/>
</dbReference>
<gene>
    <name evidence="4" type="ORF">EHS25_004132</name>
</gene>